<evidence type="ECO:0000256" key="4">
    <source>
        <dbReference type="ARBA" id="ARBA00023163"/>
    </source>
</evidence>
<dbReference type="EMBL" id="BAAAFA010000006">
    <property type="protein sequence ID" value="GAA0817408.1"/>
    <property type="molecule type" value="Genomic_DNA"/>
</dbReference>
<proteinExistence type="inferred from homology"/>
<dbReference type="InterPro" id="IPR000847">
    <property type="entry name" value="LysR_HTH_N"/>
</dbReference>
<gene>
    <name evidence="6" type="ORF">GCM10009111_18570</name>
</gene>
<dbReference type="SUPFAM" id="SSF53850">
    <property type="entry name" value="Periplasmic binding protein-like II"/>
    <property type="match status" value="1"/>
</dbReference>
<dbReference type="PANTHER" id="PTHR30537">
    <property type="entry name" value="HTH-TYPE TRANSCRIPTIONAL REGULATOR"/>
    <property type="match status" value="1"/>
</dbReference>
<evidence type="ECO:0000259" key="5">
    <source>
        <dbReference type="PROSITE" id="PS50931"/>
    </source>
</evidence>
<dbReference type="InterPro" id="IPR036390">
    <property type="entry name" value="WH_DNA-bd_sf"/>
</dbReference>
<dbReference type="InterPro" id="IPR058163">
    <property type="entry name" value="LysR-type_TF_proteobact-type"/>
</dbReference>
<dbReference type="SUPFAM" id="SSF46785">
    <property type="entry name" value="Winged helix' DNA-binding domain"/>
    <property type="match status" value="1"/>
</dbReference>
<evidence type="ECO:0000313" key="7">
    <source>
        <dbReference type="Proteomes" id="UP001500021"/>
    </source>
</evidence>
<protein>
    <submittedName>
        <fullName evidence="6">LysR family transcriptional regulator</fullName>
    </submittedName>
</protein>
<evidence type="ECO:0000256" key="1">
    <source>
        <dbReference type="ARBA" id="ARBA00009437"/>
    </source>
</evidence>
<keyword evidence="7" id="KW-1185">Reference proteome</keyword>
<feature type="domain" description="HTH lysR-type" evidence="5">
    <location>
        <begin position="1"/>
        <end position="59"/>
    </location>
</feature>
<evidence type="ECO:0000313" key="6">
    <source>
        <dbReference type="EMBL" id="GAA0817408.1"/>
    </source>
</evidence>
<dbReference type="PROSITE" id="PS50931">
    <property type="entry name" value="HTH_LYSR"/>
    <property type="match status" value="1"/>
</dbReference>
<name>A0ABN1L717_9GAMM</name>
<comment type="similarity">
    <text evidence="1">Belongs to the LysR transcriptional regulatory family.</text>
</comment>
<evidence type="ECO:0000256" key="3">
    <source>
        <dbReference type="ARBA" id="ARBA00023125"/>
    </source>
</evidence>
<organism evidence="6 7">
    <name type="scientific">Colwellia asteriadis</name>
    <dbReference type="NCBI Taxonomy" id="517723"/>
    <lineage>
        <taxon>Bacteria</taxon>
        <taxon>Pseudomonadati</taxon>
        <taxon>Pseudomonadota</taxon>
        <taxon>Gammaproteobacteria</taxon>
        <taxon>Alteromonadales</taxon>
        <taxon>Colwelliaceae</taxon>
        <taxon>Colwellia</taxon>
    </lineage>
</organism>
<evidence type="ECO:0000256" key="2">
    <source>
        <dbReference type="ARBA" id="ARBA00023015"/>
    </source>
</evidence>
<dbReference type="Gene3D" id="1.10.10.10">
    <property type="entry name" value="Winged helix-like DNA-binding domain superfamily/Winged helix DNA-binding domain"/>
    <property type="match status" value="1"/>
</dbReference>
<reference evidence="6 7" key="1">
    <citation type="journal article" date="2019" name="Int. J. Syst. Evol. Microbiol.">
        <title>The Global Catalogue of Microorganisms (GCM) 10K type strain sequencing project: providing services to taxonomists for standard genome sequencing and annotation.</title>
        <authorList>
            <consortium name="The Broad Institute Genomics Platform"/>
            <consortium name="The Broad Institute Genome Sequencing Center for Infectious Disease"/>
            <person name="Wu L."/>
            <person name="Ma J."/>
        </authorList>
    </citation>
    <scope>NUCLEOTIDE SEQUENCE [LARGE SCALE GENOMIC DNA]</scope>
    <source>
        <strain evidence="6 7">JCM 15608</strain>
    </source>
</reference>
<dbReference type="CDD" id="cd08422">
    <property type="entry name" value="PBP2_CrgA_like"/>
    <property type="match status" value="1"/>
</dbReference>
<dbReference type="Pfam" id="PF00126">
    <property type="entry name" value="HTH_1"/>
    <property type="match status" value="1"/>
</dbReference>
<accession>A0ABN1L717</accession>
<dbReference type="RefSeq" id="WP_343817218.1">
    <property type="nucleotide sequence ID" value="NZ_BAAAFA010000006.1"/>
</dbReference>
<dbReference type="PANTHER" id="PTHR30537:SF68">
    <property type="entry name" value="TRANSCRIPTIONAL REGULATOR-RELATED"/>
    <property type="match status" value="1"/>
</dbReference>
<dbReference type="Pfam" id="PF03466">
    <property type="entry name" value="LysR_substrate"/>
    <property type="match status" value="1"/>
</dbReference>
<sequence>MSDLIQIQTFVEVAKSNSFTQAGNNLALPRSTVSARIKALEVRLNTRLFNRNTRNVSLTNEGVDYLQVCQKALGMLISAEESLIQNDALSGRLKISVPVAMPKMPLARLISSFQQCYPNLSVEIMVTDTPQDIVAENIDVAIRGRDAGDLDLIARELGKAKLGYFASPSVVKQLGKEACKESLSTQLIFAPLNKSQRFKLVTHDFSLAHDLACTHQGVVILPINLCQASVEAGLLLQFSCTPQPAELPVYLVYPNRSYLAKRVRVLIDFIIANHQKFTLI</sequence>
<dbReference type="InterPro" id="IPR036388">
    <property type="entry name" value="WH-like_DNA-bd_sf"/>
</dbReference>
<comment type="caution">
    <text evidence="6">The sequence shown here is derived from an EMBL/GenBank/DDBJ whole genome shotgun (WGS) entry which is preliminary data.</text>
</comment>
<dbReference type="InterPro" id="IPR005119">
    <property type="entry name" value="LysR_subst-bd"/>
</dbReference>
<keyword evidence="3" id="KW-0238">DNA-binding</keyword>
<keyword evidence="4" id="KW-0804">Transcription</keyword>
<keyword evidence="2" id="KW-0805">Transcription regulation</keyword>
<dbReference type="Gene3D" id="3.40.190.290">
    <property type="match status" value="1"/>
</dbReference>
<dbReference type="Proteomes" id="UP001500021">
    <property type="component" value="Unassembled WGS sequence"/>
</dbReference>